<evidence type="ECO:0000313" key="2">
    <source>
        <dbReference type="EMBL" id="ERZ99001.1"/>
    </source>
</evidence>
<feature type="domain" description="DUF8211" evidence="1">
    <location>
        <begin position="41"/>
        <end position="104"/>
    </location>
</feature>
<dbReference type="Pfam" id="PF26638">
    <property type="entry name" value="DUF8211"/>
    <property type="match status" value="1"/>
</dbReference>
<dbReference type="EMBL" id="KI298329">
    <property type="protein sequence ID" value="ERZ99001.1"/>
    <property type="molecule type" value="Genomic_DNA"/>
</dbReference>
<dbReference type="HOGENOM" id="CLU_940566_0_0_1"/>
<protein>
    <recommendedName>
        <fullName evidence="1">DUF8211 domain-containing protein</fullName>
    </recommendedName>
</protein>
<dbReference type="InterPro" id="IPR058524">
    <property type="entry name" value="DUF8211"/>
</dbReference>
<accession>U9SV92</accession>
<organism evidence="2">
    <name type="scientific">Rhizophagus irregularis (strain DAOM 181602 / DAOM 197198 / MUCL 43194)</name>
    <name type="common">Arbuscular mycorrhizal fungus</name>
    <name type="synonym">Glomus intraradices</name>
    <dbReference type="NCBI Taxonomy" id="747089"/>
    <lineage>
        <taxon>Eukaryota</taxon>
        <taxon>Fungi</taxon>
        <taxon>Fungi incertae sedis</taxon>
        <taxon>Mucoromycota</taxon>
        <taxon>Glomeromycotina</taxon>
        <taxon>Glomeromycetes</taxon>
        <taxon>Glomerales</taxon>
        <taxon>Glomeraceae</taxon>
        <taxon>Rhizophagus</taxon>
    </lineage>
</organism>
<evidence type="ECO:0000259" key="1">
    <source>
        <dbReference type="Pfam" id="PF26638"/>
    </source>
</evidence>
<dbReference type="VEuPathDB" id="FungiDB:RhiirFUN_005866"/>
<sequence length="296" mass="34361">MVLSFNRRACVSHQHHLMRFDHLKTHSKATAASILSPFQIHSNLIHQRWKSKETKTIYSNRLGITYTSRYVNTKHKSNDKDGWQFMYNKRLENFNHINSTNTRTYTSLRTDTKYHQRLCATRFKFLLDKKQYCQKSVHHQKHVWRNGFNIFKPYPHPPPPISDGYLDEPIVYSSGQLRSRLDSIINKKRPPEPIHIPATIMLAPKKYLTDYKNFLYYIRSPHIISDTATPSPSTTPPTTPPPGACSVPMLVDSDEDDASPGHQKRFSNFINKCQAHQDISPFVTTSEKSIYVFLDG</sequence>
<proteinExistence type="predicted"/>
<name>U9SV92_RHIID</name>
<gene>
    <name evidence="2" type="ORF">GLOINDRAFT_9978</name>
</gene>
<reference evidence="2" key="1">
    <citation type="submission" date="2013-07" db="EMBL/GenBank/DDBJ databases">
        <title>The genome of an arbuscular mycorrhizal fungus provides insights into the evolution of the oldest plant symbiosis.</title>
        <authorList>
            <consortium name="DOE Joint Genome Institute"/>
            <person name="Tisserant E."/>
            <person name="Malbreil M."/>
            <person name="Kuo A."/>
            <person name="Kohler A."/>
            <person name="Symeonidi A."/>
            <person name="Balestrini R."/>
            <person name="Charron P."/>
            <person name="Duensing N."/>
            <person name="Frei-dit-Frey N."/>
            <person name="Gianinazzi-Pearson V."/>
            <person name="Gilbert B."/>
            <person name="Handa Y."/>
            <person name="Hijri M."/>
            <person name="Kaul R."/>
            <person name="Kawaguchi M."/>
            <person name="Krajinski F."/>
            <person name="Lammers P."/>
            <person name="Lapierre D."/>
            <person name="Masclaux F.G."/>
            <person name="Murat C."/>
            <person name="Morin E."/>
            <person name="Ndikumana S."/>
            <person name="Pagni M."/>
            <person name="Petitpierre D."/>
            <person name="Requena N."/>
            <person name="Rosikiewicz P."/>
            <person name="Riley R."/>
            <person name="Saito K."/>
            <person name="San Clemente H."/>
            <person name="Shapiro H."/>
            <person name="van Tuinen D."/>
            <person name="Becard G."/>
            <person name="Bonfante P."/>
            <person name="Paszkowski U."/>
            <person name="Shachar-Hill Y."/>
            <person name="Young J.P."/>
            <person name="Sanders I.R."/>
            <person name="Henrissat B."/>
            <person name="Rensing S.A."/>
            <person name="Grigoriev I.V."/>
            <person name="Corradi N."/>
            <person name="Roux C."/>
            <person name="Martin F."/>
        </authorList>
    </citation>
    <scope>NUCLEOTIDE SEQUENCE</scope>
    <source>
        <strain evidence="2">DAOM 197198</strain>
    </source>
</reference>
<dbReference type="AlphaFoldDB" id="U9SV92"/>